<name>A0A2S4UZ70_9BASI</name>
<gene>
    <name evidence="11" type="ORF">PSHT_12070</name>
</gene>
<dbReference type="PANTHER" id="PTHR21231:SF8">
    <property type="entry name" value="GPN-LOOP GTPASE 1"/>
    <property type="match status" value="1"/>
</dbReference>
<feature type="transmembrane region" description="Helical" evidence="10">
    <location>
        <begin position="454"/>
        <end position="472"/>
    </location>
</feature>
<evidence type="ECO:0000256" key="8">
    <source>
        <dbReference type="ARBA" id="ARBA00023134"/>
    </source>
</evidence>
<feature type="compositionally biased region" description="Polar residues" evidence="9">
    <location>
        <begin position="712"/>
        <end position="733"/>
    </location>
</feature>
<keyword evidence="6" id="KW-0547">Nucleotide-binding</keyword>
<dbReference type="GO" id="GO:0005525">
    <property type="term" value="F:GTP binding"/>
    <property type="evidence" value="ECO:0007669"/>
    <property type="project" value="UniProtKB-KW"/>
</dbReference>
<dbReference type="OrthoDB" id="243313at2759"/>
<dbReference type="CDD" id="cd17870">
    <property type="entry name" value="GPN1"/>
    <property type="match status" value="1"/>
</dbReference>
<protein>
    <recommendedName>
        <fullName evidence="3">GPN-loop GTPase 1</fullName>
    </recommendedName>
</protein>
<keyword evidence="8" id="KW-0342">GTP-binding</keyword>
<feature type="transmembrane region" description="Helical" evidence="10">
    <location>
        <begin position="423"/>
        <end position="442"/>
    </location>
</feature>
<evidence type="ECO:0000256" key="1">
    <source>
        <dbReference type="ARBA" id="ARBA00004496"/>
    </source>
</evidence>
<evidence type="ECO:0000256" key="9">
    <source>
        <dbReference type="SAM" id="MobiDB-lite"/>
    </source>
</evidence>
<sequence length="832" mass="91733">MSSDHTTATQSSKGKMKSEETQEPESSSTPPKTEAQAENNEEEKDKVQSPPPVCIICIGMAGSGKTTFVQRLNSYLHSIKKPPYILNLDPAVSSLPFQANIDIRDTVNYKQVMKQYNLGPNGGILTALNLFTTKFDQVLNYVEKRSSSTDFVLIDTPGQIEIFTWSASGAIITDAIASSLPTVVAYIIDTPRTTAPATFMSNMLYACSILYKTRLPFLLVFNKTDVQPHDFALEWMQDFEVFQQALVAQSQSNESEGGSGYMSSLMNSMSLVLDEFYKNLRAVGCSAMTGFGMKEFFEAVDEARQEYETDYRPELMRRQEERERLKQEQKNESLDRLVKDLKLSSTTKKSKVDPTELRPDEVSGWEEAEGKTLDKQDVCSSSDMPKSAAANKLSGMGIESDGLGVRTKTNLQKMRWVGSSSSLVFFVLLSLAVACLCLYDILSQTTTQDRPSTIQLSSIVLGSVLLVLLLSLSTSVSRYFTVKHSLSLIPKPYIPISQLDLPTPIFQNINQEYGRIAIINYLASKPQSTLRIGLDGWGKPGTVHHGKRFADQILKDLNSLERALDGLVPIQPKPIIPTRQSTTIDGPLSAYMEILSPSTPTQPTPIVLTPAQKLILNKYNQLLIKSLTPSSVSPVFNESDYLISCKCLLILVDQINTSRDLSIDNPVGYGPKGHPLYQGIRFKDAIIETAIKLEQSLSQKLGLPNPPIRPNNPKTSTSPALMSSRPGSSTVRAMSTPPIPLPLPQPSSSTVMINGKESIDNFVKKIFPLIYPPFLPSGFGPIISGYEALIKDIMVLNPSKERTIVEYQYALRCIGSLISHVLLPSTVPASLP</sequence>
<dbReference type="VEuPathDB" id="FungiDB:PSHT_12070"/>
<keyword evidence="10" id="KW-1133">Transmembrane helix</keyword>
<evidence type="ECO:0000256" key="6">
    <source>
        <dbReference type="ARBA" id="ARBA00022741"/>
    </source>
</evidence>
<keyword evidence="5" id="KW-0597">Phosphoprotein</keyword>
<dbReference type="GO" id="GO:0003924">
    <property type="term" value="F:GTPase activity"/>
    <property type="evidence" value="ECO:0007669"/>
    <property type="project" value="InterPro"/>
</dbReference>
<evidence type="ECO:0000256" key="2">
    <source>
        <dbReference type="ARBA" id="ARBA00005290"/>
    </source>
</evidence>
<dbReference type="InterPro" id="IPR027417">
    <property type="entry name" value="P-loop_NTPase"/>
</dbReference>
<comment type="caution">
    <text evidence="11">The sequence shown here is derived from an EMBL/GenBank/DDBJ whole genome shotgun (WGS) entry which is preliminary data.</text>
</comment>
<dbReference type="Pfam" id="PF03029">
    <property type="entry name" value="ATP_bind_1"/>
    <property type="match status" value="1"/>
</dbReference>
<reference evidence="11 12" key="1">
    <citation type="submission" date="2017-12" db="EMBL/GenBank/DDBJ databases">
        <title>Gene loss provides genomic basis for host adaptation in cereal stripe rust fungi.</title>
        <authorList>
            <person name="Xia C."/>
        </authorList>
    </citation>
    <scope>NUCLEOTIDE SEQUENCE [LARGE SCALE GENOMIC DNA]</scope>
    <source>
        <strain evidence="11 12">93TX-2</strain>
    </source>
</reference>
<evidence type="ECO:0000313" key="12">
    <source>
        <dbReference type="Proteomes" id="UP000238274"/>
    </source>
</evidence>
<comment type="similarity">
    <text evidence="2">Belongs to the GPN-loop GTPase family.</text>
</comment>
<dbReference type="FunFam" id="3.40.50.300:FF:000579">
    <property type="entry name" value="GPN-loop GTPase"/>
    <property type="match status" value="1"/>
</dbReference>
<feature type="region of interest" description="Disordered" evidence="9">
    <location>
        <begin position="345"/>
        <end position="368"/>
    </location>
</feature>
<comment type="subcellular location">
    <subcellularLocation>
        <location evidence="1">Cytoplasm</location>
    </subcellularLocation>
</comment>
<evidence type="ECO:0000256" key="5">
    <source>
        <dbReference type="ARBA" id="ARBA00022553"/>
    </source>
</evidence>
<feature type="compositionally biased region" description="Basic and acidic residues" evidence="9">
    <location>
        <begin position="350"/>
        <end position="361"/>
    </location>
</feature>
<keyword evidence="4" id="KW-0963">Cytoplasm</keyword>
<evidence type="ECO:0000256" key="10">
    <source>
        <dbReference type="SAM" id="Phobius"/>
    </source>
</evidence>
<evidence type="ECO:0000256" key="4">
    <source>
        <dbReference type="ARBA" id="ARBA00022490"/>
    </source>
</evidence>
<dbReference type="AlphaFoldDB" id="A0A2S4UZ70"/>
<reference evidence="12" key="2">
    <citation type="journal article" date="2018" name="BMC Genomics">
        <title>Genomic insights into host adaptation between the wheat stripe rust pathogen (Puccinia striiformis f. sp. tritici) and the barley stripe rust pathogen (Puccinia striiformis f. sp. hordei).</title>
        <authorList>
            <person name="Xia C."/>
            <person name="Wang M."/>
            <person name="Yin C."/>
            <person name="Cornejo O.E."/>
            <person name="Hulbert S.H."/>
            <person name="Chen X."/>
        </authorList>
    </citation>
    <scope>NUCLEOTIDE SEQUENCE [LARGE SCALE GENOMIC DNA]</scope>
    <source>
        <strain evidence="12">93TX-2</strain>
    </source>
</reference>
<feature type="region of interest" description="Disordered" evidence="9">
    <location>
        <begin position="1"/>
        <end position="48"/>
    </location>
</feature>
<dbReference type="PANTHER" id="PTHR21231">
    <property type="entry name" value="XPA-BINDING PROTEIN 1-RELATED"/>
    <property type="match status" value="1"/>
</dbReference>
<evidence type="ECO:0000313" key="11">
    <source>
        <dbReference type="EMBL" id="POW02544.1"/>
    </source>
</evidence>
<dbReference type="InterPro" id="IPR004130">
    <property type="entry name" value="Gpn"/>
</dbReference>
<keyword evidence="10" id="KW-0812">Transmembrane</keyword>
<evidence type="ECO:0000256" key="3">
    <source>
        <dbReference type="ARBA" id="ARBA00014579"/>
    </source>
</evidence>
<dbReference type="SUPFAM" id="SSF52540">
    <property type="entry name" value="P-loop containing nucleoside triphosphate hydrolases"/>
    <property type="match status" value="1"/>
</dbReference>
<feature type="compositionally biased region" description="Polar residues" evidence="9">
    <location>
        <begin position="1"/>
        <end position="13"/>
    </location>
</feature>
<keyword evidence="7" id="KW-0378">Hydrolase</keyword>
<evidence type="ECO:0000256" key="7">
    <source>
        <dbReference type="ARBA" id="ARBA00022801"/>
    </source>
</evidence>
<keyword evidence="12" id="KW-1185">Reference proteome</keyword>
<dbReference type="Gene3D" id="3.40.50.300">
    <property type="entry name" value="P-loop containing nucleotide triphosphate hydrolases"/>
    <property type="match status" value="1"/>
</dbReference>
<dbReference type="Proteomes" id="UP000238274">
    <property type="component" value="Unassembled WGS sequence"/>
</dbReference>
<proteinExistence type="inferred from homology"/>
<feature type="compositionally biased region" description="Low complexity" evidence="9">
    <location>
        <begin position="24"/>
        <end position="34"/>
    </location>
</feature>
<dbReference type="GO" id="GO:0005737">
    <property type="term" value="C:cytoplasm"/>
    <property type="evidence" value="ECO:0007669"/>
    <property type="project" value="UniProtKB-SubCell"/>
</dbReference>
<dbReference type="EMBL" id="PKSM01000213">
    <property type="protein sequence ID" value="POW02544.1"/>
    <property type="molecule type" value="Genomic_DNA"/>
</dbReference>
<feature type="region of interest" description="Disordered" evidence="9">
    <location>
        <begin position="701"/>
        <end position="740"/>
    </location>
</feature>
<reference evidence="12" key="3">
    <citation type="journal article" date="2018" name="Mol. Plant Microbe Interact.">
        <title>Genome sequence resources for the wheat stripe rust pathogen (Puccinia striiformis f. sp. tritici) and the barley stripe rust pathogen (Puccinia striiformis f. sp. hordei).</title>
        <authorList>
            <person name="Xia C."/>
            <person name="Wang M."/>
            <person name="Yin C."/>
            <person name="Cornejo O.E."/>
            <person name="Hulbert S.H."/>
            <person name="Chen X."/>
        </authorList>
    </citation>
    <scope>NUCLEOTIDE SEQUENCE [LARGE SCALE GENOMIC DNA]</scope>
    <source>
        <strain evidence="12">93TX-2</strain>
    </source>
</reference>
<dbReference type="InterPro" id="IPR030230">
    <property type="entry name" value="Gpn1/Npa3/XAB1"/>
</dbReference>
<organism evidence="11 12">
    <name type="scientific">Puccinia striiformis</name>
    <dbReference type="NCBI Taxonomy" id="27350"/>
    <lineage>
        <taxon>Eukaryota</taxon>
        <taxon>Fungi</taxon>
        <taxon>Dikarya</taxon>
        <taxon>Basidiomycota</taxon>
        <taxon>Pucciniomycotina</taxon>
        <taxon>Pucciniomycetes</taxon>
        <taxon>Pucciniales</taxon>
        <taxon>Pucciniaceae</taxon>
        <taxon>Puccinia</taxon>
    </lineage>
</organism>
<accession>A0A2S4UZ70</accession>
<keyword evidence="10" id="KW-0472">Membrane</keyword>
<dbReference type="VEuPathDB" id="FungiDB:PSTT_11029"/>